<protein>
    <submittedName>
        <fullName evidence="2">Alpha-amylase</fullName>
    </submittedName>
</protein>
<dbReference type="EMBL" id="CP063845">
    <property type="protein sequence ID" value="UFP95288.1"/>
    <property type="molecule type" value="Genomic_DNA"/>
</dbReference>
<evidence type="ECO:0000313" key="2">
    <source>
        <dbReference type="EMBL" id="UFP95288.1"/>
    </source>
</evidence>
<dbReference type="PANTHER" id="PTHR47786:SF2">
    <property type="entry name" value="GLYCOSYL HYDROLASE FAMILY 13 CATALYTIC DOMAIN-CONTAINING PROTEIN"/>
    <property type="match status" value="1"/>
</dbReference>
<evidence type="ECO:0000259" key="1">
    <source>
        <dbReference type="SMART" id="SM00642"/>
    </source>
</evidence>
<dbReference type="InterPro" id="IPR006047">
    <property type="entry name" value="GH13_cat_dom"/>
</dbReference>
<dbReference type="CDD" id="cd11347">
    <property type="entry name" value="AmyAc_1"/>
    <property type="match status" value="1"/>
</dbReference>
<dbReference type="SUPFAM" id="SSF51445">
    <property type="entry name" value="(Trans)glycosidases"/>
    <property type="match status" value="1"/>
</dbReference>
<organism evidence="2 3">
    <name type="scientific">Gloeobacter morelensis MG652769</name>
    <dbReference type="NCBI Taxonomy" id="2781736"/>
    <lineage>
        <taxon>Bacteria</taxon>
        <taxon>Bacillati</taxon>
        <taxon>Cyanobacteriota</taxon>
        <taxon>Cyanophyceae</taxon>
        <taxon>Gloeobacterales</taxon>
        <taxon>Gloeobacteraceae</taxon>
        <taxon>Gloeobacter</taxon>
        <taxon>Gloeobacter morelensis</taxon>
    </lineage>
</organism>
<dbReference type="Gene3D" id="3.20.20.80">
    <property type="entry name" value="Glycosidases"/>
    <property type="match status" value="1"/>
</dbReference>
<reference evidence="2 3" key="1">
    <citation type="journal article" date="2021" name="Genome Biol. Evol.">
        <title>Complete Genome Sequencing of a Novel Gloeobacter Species from a Waterfall Cave in Mexico.</title>
        <authorList>
            <person name="Saw J.H."/>
            <person name="Cardona T."/>
            <person name="Montejano G."/>
        </authorList>
    </citation>
    <scope>NUCLEOTIDE SEQUENCE [LARGE SCALE GENOMIC DNA]</scope>
    <source>
        <strain evidence="2">MG652769</strain>
    </source>
</reference>
<gene>
    <name evidence="2" type="ORF">ISF26_03285</name>
</gene>
<sequence>MNFPPTSPSILELNSWVWLREQQHRLDTLSPDDIEPIVRHRDYVWLMGLWERSEAGRTIALNHPGLQYEFRRALPDLHLEDVVGSAYAIRRYTVDEHLGSEAGLRRLRRLLNDRLGVGVIVDFIPNHCAVDARWPSEHPEWFVPCLDASGNGCFRTGDAHLSHGRDPYFPAWTDTAQFNYAYPEARRVLLEQLLSIAERADGVRCDMAMLMLREVFARTWCQDPGVEFWAEAIATVKARHPGFLFIAEAYWGLEWNLMQLGFDYCYDKTLYDRLCRRDAHGIAAHLRAEPRFSERVVRFAENHDEPPARQVFGQSWWNATLLCATVPGAFLEYLGQGERTVRLPVQLGREAKIASHPPARRFLDRLAAFRRTLGERFVVYDVPHPQVVAYRRGQYDFFLNLGDQGVHLSSQDAVLVLPPHGASVVSVPEDGARPAAGDIAWLDEVQPVHAQAL</sequence>
<dbReference type="RefSeq" id="WP_230842514.1">
    <property type="nucleotide sequence ID" value="NZ_CP063845.1"/>
</dbReference>
<dbReference type="Proteomes" id="UP001054846">
    <property type="component" value="Chromosome"/>
</dbReference>
<dbReference type="PANTHER" id="PTHR47786">
    <property type="entry name" value="ALPHA-1,4-GLUCAN:MALTOSE-1-PHOSPHATE MALTOSYLTRANSFERASE"/>
    <property type="match status" value="1"/>
</dbReference>
<proteinExistence type="predicted"/>
<keyword evidence="3" id="KW-1185">Reference proteome</keyword>
<dbReference type="SMART" id="SM00642">
    <property type="entry name" value="Aamy"/>
    <property type="match status" value="1"/>
</dbReference>
<accession>A0ABY3PNK8</accession>
<evidence type="ECO:0000313" key="3">
    <source>
        <dbReference type="Proteomes" id="UP001054846"/>
    </source>
</evidence>
<dbReference type="InterPro" id="IPR017853">
    <property type="entry name" value="GH"/>
</dbReference>
<name>A0ABY3PNK8_9CYAN</name>
<feature type="domain" description="Glycosyl hydrolase family 13 catalytic" evidence="1">
    <location>
        <begin position="70"/>
        <end position="370"/>
    </location>
</feature>